<keyword evidence="2" id="KW-1185">Reference proteome</keyword>
<comment type="caution">
    <text evidence="1">The sequence shown here is derived from an EMBL/GenBank/DDBJ whole genome shotgun (WGS) entry which is preliminary data.</text>
</comment>
<organism evidence="1 2">
    <name type="scientific">Shinella granuli</name>
    <dbReference type="NCBI Taxonomy" id="323621"/>
    <lineage>
        <taxon>Bacteria</taxon>
        <taxon>Pseudomonadati</taxon>
        <taxon>Pseudomonadota</taxon>
        <taxon>Alphaproteobacteria</taxon>
        <taxon>Hyphomicrobiales</taxon>
        <taxon>Rhizobiaceae</taxon>
        <taxon>Shinella</taxon>
    </lineage>
</organism>
<dbReference type="AlphaFoldDB" id="A0A4R2C4K3"/>
<accession>A0A4R2C4K3</accession>
<sequence>MDCPSLANAVERFIDLGRSEASPSVVVDVAIGLMRLSEDERQAAILENVPLAHRA</sequence>
<name>A0A4R2C4K3_SHIGR</name>
<evidence type="ECO:0000313" key="2">
    <source>
        <dbReference type="Proteomes" id="UP000295351"/>
    </source>
</evidence>
<evidence type="ECO:0000313" key="1">
    <source>
        <dbReference type="EMBL" id="TCN34743.1"/>
    </source>
</evidence>
<protein>
    <submittedName>
        <fullName evidence="1">Uncharacterized protein</fullName>
    </submittedName>
</protein>
<dbReference type="EMBL" id="SLVX01000032">
    <property type="protein sequence ID" value="TCN34743.1"/>
    <property type="molecule type" value="Genomic_DNA"/>
</dbReference>
<dbReference type="Proteomes" id="UP000295351">
    <property type="component" value="Unassembled WGS sequence"/>
</dbReference>
<dbReference type="RefSeq" id="WP_162853199.1">
    <property type="nucleotide sequence ID" value="NZ_BAABEI010000014.1"/>
</dbReference>
<reference evidence="1 2" key="1">
    <citation type="submission" date="2019-03" db="EMBL/GenBank/DDBJ databases">
        <title>Genomic Encyclopedia of Type Strains, Phase IV (KMG-IV): sequencing the most valuable type-strain genomes for metagenomic binning, comparative biology and taxonomic classification.</title>
        <authorList>
            <person name="Goeker M."/>
        </authorList>
    </citation>
    <scope>NUCLEOTIDE SEQUENCE [LARGE SCALE GENOMIC DNA]</scope>
    <source>
        <strain evidence="1 2">DSM 18401</strain>
    </source>
</reference>
<gene>
    <name evidence="1" type="ORF">EV665_13228</name>
</gene>
<proteinExistence type="predicted"/>